<dbReference type="STRING" id="411473.RUMCAL_03475"/>
<keyword evidence="14" id="KW-1185">Reference proteome</keyword>
<dbReference type="GO" id="GO:0042777">
    <property type="term" value="P:proton motive force-driven plasma membrane ATP synthesis"/>
    <property type="evidence" value="ECO:0007669"/>
    <property type="project" value="TreeGrafter"/>
</dbReference>
<sequence length="315" mass="35818">MCNKTRKETSRNRHESRLTFFENRPIIKETAINTLLIFVFQENWKKQGILRNSAENHCFSLRKNDAEKVVDTMGEELQEQLHTRILWESPFDVPLVGPIHISESVVMTWFLMAIIMVLVLILTRNLKIVPGKRQAFLEMAVTWLTNFFEGNMGKAGRRYVPYLSTVLIYLGIANMIGMFGFGMKPPTKDINVTVALALMSIILIEASTFRAQGGIKGFLKSFTKPMALLTPLNVMEIAIRPLSLCMRLFGNVLGAFVVMQLIEHVCGLIIPMVFSMYFDVFDGLIQAYVFVFLTSLFMAEGMEVEEESVPKLQQA</sequence>
<dbReference type="GO" id="GO:0045259">
    <property type="term" value="C:proton-transporting ATP synthase complex"/>
    <property type="evidence" value="ECO:0007669"/>
    <property type="project" value="UniProtKB-KW"/>
</dbReference>
<keyword evidence="4 11" id="KW-0138">CF(0)</keyword>
<dbReference type="Gene3D" id="1.20.120.220">
    <property type="entry name" value="ATP synthase, F0 complex, subunit A"/>
    <property type="match status" value="1"/>
</dbReference>
<evidence type="ECO:0000256" key="11">
    <source>
        <dbReference type="HAMAP-Rule" id="MF_01393"/>
    </source>
</evidence>
<dbReference type="Proteomes" id="UP000016662">
    <property type="component" value="Unassembled WGS sequence"/>
</dbReference>
<evidence type="ECO:0000256" key="5">
    <source>
        <dbReference type="ARBA" id="ARBA00022692"/>
    </source>
</evidence>
<dbReference type="Pfam" id="PF00119">
    <property type="entry name" value="ATP-synt_A"/>
    <property type="match status" value="1"/>
</dbReference>
<comment type="function">
    <text evidence="11 12">Key component of the proton channel; it plays a direct role in the translocation of protons across the membrane.</text>
</comment>
<dbReference type="SUPFAM" id="SSF81336">
    <property type="entry name" value="F1F0 ATP synthase subunit A"/>
    <property type="match status" value="1"/>
</dbReference>
<evidence type="ECO:0000256" key="12">
    <source>
        <dbReference type="RuleBase" id="RU000483"/>
    </source>
</evidence>
<dbReference type="InterPro" id="IPR035908">
    <property type="entry name" value="F0_ATP_A_sf"/>
</dbReference>
<keyword evidence="8 11" id="KW-0406">Ion transport</keyword>
<evidence type="ECO:0000256" key="10">
    <source>
        <dbReference type="ARBA" id="ARBA00023310"/>
    </source>
</evidence>
<feature type="transmembrane region" description="Helical" evidence="11">
    <location>
        <begin position="280"/>
        <end position="299"/>
    </location>
</feature>
<evidence type="ECO:0000313" key="14">
    <source>
        <dbReference type="Proteomes" id="UP000016662"/>
    </source>
</evidence>
<evidence type="ECO:0000256" key="3">
    <source>
        <dbReference type="ARBA" id="ARBA00022448"/>
    </source>
</evidence>
<dbReference type="HAMAP" id="MF_01393">
    <property type="entry name" value="ATP_synth_a_bact"/>
    <property type="match status" value="1"/>
</dbReference>
<keyword evidence="6 11" id="KW-0375">Hydrogen ion transport</keyword>
<gene>
    <name evidence="11" type="primary">atpB</name>
    <name evidence="13" type="ORF">RUMCAL_03475</name>
</gene>
<keyword evidence="11" id="KW-1003">Cell membrane</keyword>
<name>U2K332_9FIRM</name>
<organism evidence="13 14">
    <name type="scientific">Ruminococcus callidus ATCC 27760</name>
    <dbReference type="NCBI Taxonomy" id="411473"/>
    <lineage>
        <taxon>Bacteria</taxon>
        <taxon>Bacillati</taxon>
        <taxon>Bacillota</taxon>
        <taxon>Clostridia</taxon>
        <taxon>Eubacteriales</taxon>
        <taxon>Oscillospiraceae</taxon>
        <taxon>Ruminococcus</taxon>
    </lineage>
</organism>
<evidence type="ECO:0000256" key="4">
    <source>
        <dbReference type="ARBA" id="ARBA00022547"/>
    </source>
</evidence>
<evidence type="ECO:0000256" key="7">
    <source>
        <dbReference type="ARBA" id="ARBA00022989"/>
    </source>
</evidence>
<evidence type="ECO:0000256" key="8">
    <source>
        <dbReference type="ARBA" id="ARBA00023065"/>
    </source>
</evidence>
<evidence type="ECO:0000256" key="9">
    <source>
        <dbReference type="ARBA" id="ARBA00023136"/>
    </source>
</evidence>
<dbReference type="eggNOG" id="COG0356">
    <property type="taxonomic scope" value="Bacteria"/>
</dbReference>
<dbReference type="PRINTS" id="PR00123">
    <property type="entry name" value="ATPASEA"/>
</dbReference>
<proteinExistence type="inferred from homology"/>
<keyword evidence="3 11" id="KW-0813">Transport</keyword>
<keyword evidence="7 11" id="KW-1133">Transmembrane helix</keyword>
<comment type="similarity">
    <text evidence="2 11 12">Belongs to the ATPase A chain family.</text>
</comment>
<dbReference type="EMBL" id="AWVF01000472">
    <property type="protein sequence ID" value="ERJ86667.1"/>
    <property type="molecule type" value="Genomic_DNA"/>
</dbReference>
<evidence type="ECO:0000313" key="13">
    <source>
        <dbReference type="EMBL" id="ERJ86667.1"/>
    </source>
</evidence>
<evidence type="ECO:0000256" key="6">
    <source>
        <dbReference type="ARBA" id="ARBA00022781"/>
    </source>
</evidence>
<feature type="transmembrane region" description="Helical" evidence="11">
    <location>
        <begin position="159"/>
        <end position="180"/>
    </location>
</feature>
<feature type="transmembrane region" description="Helical" evidence="11">
    <location>
        <begin position="104"/>
        <end position="123"/>
    </location>
</feature>
<feature type="transmembrane region" description="Helical" evidence="11">
    <location>
        <begin position="248"/>
        <end position="274"/>
    </location>
</feature>
<dbReference type="PANTHER" id="PTHR42823:SF3">
    <property type="entry name" value="ATP SYNTHASE SUBUNIT A, CHLOROPLASTIC"/>
    <property type="match status" value="1"/>
</dbReference>
<keyword evidence="5 11" id="KW-0812">Transmembrane</keyword>
<evidence type="ECO:0000256" key="1">
    <source>
        <dbReference type="ARBA" id="ARBA00004141"/>
    </source>
</evidence>
<dbReference type="CDD" id="cd00310">
    <property type="entry name" value="ATP-synt_Fo_a_6"/>
    <property type="match status" value="1"/>
</dbReference>
<reference evidence="13 14" key="1">
    <citation type="submission" date="2013-07" db="EMBL/GenBank/DDBJ databases">
        <authorList>
            <person name="Weinstock G."/>
            <person name="Sodergren E."/>
            <person name="Wylie T."/>
            <person name="Fulton L."/>
            <person name="Fulton R."/>
            <person name="Fronick C."/>
            <person name="O'Laughlin M."/>
            <person name="Godfrey J."/>
            <person name="Miner T."/>
            <person name="Herter B."/>
            <person name="Appelbaum E."/>
            <person name="Cordes M."/>
            <person name="Lek S."/>
            <person name="Wollam A."/>
            <person name="Pepin K.H."/>
            <person name="Palsikar V.B."/>
            <person name="Mitreva M."/>
            <person name="Wilson R.K."/>
        </authorList>
    </citation>
    <scope>NUCLEOTIDE SEQUENCE [LARGE SCALE GENOMIC DNA]</scope>
    <source>
        <strain evidence="13 14">ATCC 27760</strain>
    </source>
</reference>
<feature type="transmembrane region" description="Helical" evidence="11">
    <location>
        <begin position="192"/>
        <end position="211"/>
    </location>
</feature>
<dbReference type="PATRIC" id="fig|411473.3.peg.2909"/>
<dbReference type="GO" id="GO:0046933">
    <property type="term" value="F:proton-transporting ATP synthase activity, rotational mechanism"/>
    <property type="evidence" value="ECO:0007669"/>
    <property type="project" value="UniProtKB-UniRule"/>
</dbReference>
<dbReference type="HOGENOM" id="CLU_041018_2_0_9"/>
<accession>U2K332</accession>
<keyword evidence="9 11" id="KW-0472">Membrane</keyword>
<keyword evidence="10 11" id="KW-0066">ATP synthesis</keyword>
<comment type="subcellular location">
    <subcellularLocation>
        <location evidence="11 12">Cell membrane</location>
        <topology evidence="11 12">Multi-pass membrane protein</topology>
    </subcellularLocation>
    <subcellularLocation>
        <location evidence="1">Membrane</location>
        <topology evidence="1">Multi-pass membrane protein</topology>
    </subcellularLocation>
</comment>
<dbReference type="AlphaFoldDB" id="U2K332"/>
<dbReference type="GO" id="GO:0005886">
    <property type="term" value="C:plasma membrane"/>
    <property type="evidence" value="ECO:0007669"/>
    <property type="project" value="UniProtKB-SubCell"/>
</dbReference>
<dbReference type="NCBIfam" id="NF004486">
    <property type="entry name" value="PRK05815.3-4"/>
    <property type="match status" value="1"/>
</dbReference>
<dbReference type="PANTHER" id="PTHR42823">
    <property type="entry name" value="ATP SYNTHASE SUBUNIT A, CHLOROPLASTIC"/>
    <property type="match status" value="1"/>
</dbReference>
<evidence type="ECO:0000256" key="2">
    <source>
        <dbReference type="ARBA" id="ARBA00006810"/>
    </source>
</evidence>
<protein>
    <recommendedName>
        <fullName evidence="11 12">ATP synthase subunit a</fullName>
    </recommendedName>
    <alternativeName>
        <fullName evidence="11">ATP synthase F0 sector subunit a</fullName>
    </alternativeName>
    <alternativeName>
        <fullName evidence="11">F-ATPase subunit 6</fullName>
    </alternativeName>
</protein>
<dbReference type="InterPro" id="IPR045082">
    <property type="entry name" value="ATP_syn_F0_a_bact/chloroplast"/>
</dbReference>
<dbReference type="InterPro" id="IPR000568">
    <property type="entry name" value="ATP_synth_F0_asu"/>
</dbReference>
<comment type="caution">
    <text evidence="13">The sequence shown here is derived from an EMBL/GenBank/DDBJ whole genome shotgun (WGS) entry which is preliminary data.</text>
</comment>
<dbReference type="NCBIfam" id="TIGR01131">
    <property type="entry name" value="ATP_synt_6_or_A"/>
    <property type="match status" value="1"/>
</dbReference>